<protein>
    <submittedName>
        <fullName evidence="6">SCO family protein</fullName>
    </submittedName>
</protein>
<dbReference type="PANTHER" id="PTHR12151">
    <property type="entry name" value="ELECTRON TRANSPORT PROTIN SCO1/SENC FAMILY MEMBER"/>
    <property type="match status" value="1"/>
</dbReference>
<evidence type="ECO:0000256" key="3">
    <source>
        <dbReference type="PIRSR" id="PIRSR603782-1"/>
    </source>
</evidence>
<organism evidence="6 7">
    <name type="scientific">Rhizobium esperanzae</name>
    <dbReference type="NCBI Taxonomy" id="1967781"/>
    <lineage>
        <taxon>Bacteria</taxon>
        <taxon>Pseudomonadati</taxon>
        <taxon>Pseudomonadota</taxon>
        <taxon>Alphaproteobacteria</taxon>
        <taxon>Hyphomicrobiales</taxon>
        <taxon>Rhizobiaceae</taxon>
        <taxon>Rhizobium/Agrobacterium group</taxon>
        <taxon>Rhizobium</taxon>
    </lineage>
</organism>
<sequence>MKSRTLAITALSLSAAFVAALVALMWSLYLAEPRARPFEASFALIDDQGRPVDQSIFKGHPALVYFGYTHCPEVCPTTLYEVADWINALGGQAQNLKAYFFSVDPERDSQEVMHDYVNAFSSRITGITGDPQEMKKVVDGWLIHAAKLPSENGDYHMSHTVSLLLIGADGRLKGLIPYGTDREVALAKIRDVLLKQSGGG</sequence>
<feature type="binding site" evidence="3">
    <location>
        <position position="75"/>
    </location>
    <ligand>
        <name>Cu cation</name>
        <dbReference type="ChEBI" id="CHEBI:23378"/>
    </ligand>
</feature>
<dbReference type="RefSeq" id="WP_088392563.1">
    <property type="nucleotide sequence ID" value="NZ_MXPU01000004.1"/>
</dbReference>
<comment type="similarity">
    <text evidence="1">Belongs to the SCO1/2 family.</text>
</comment>
<dbReference type="SUPFAM" id="SSF52833">
    <property type="entry name" value="Thioredoxin-like"/>
    <property type="match status" value="1"/>
</dbReference>
<feature type="binding site" evidence="3">
    <location>
        <position position="159"/>
    </location>
    <ligand>
        <name>Cu cation</name>
        <dbReference type="ChEBI" id="CHEBI:23378"/>
    </ligand>
</feature>
<dbReference type="GO" id="GO:0046872">
    <property type="term" value="F:metal ion binding"/>
    <property type="evidence" value="ECO:0007669"/>
    <property type="project" value="UniProtKB-KW"/>
</dbReference>
<dbReference type="PANTHER" id="PTHR12151:SF25">
    <property type="entry name" value="LINALOOL DEHYDRATASE_ISOMERASE DOMAIN-CONTAINING PROTEIN"/>
    <property type="match status" value="1"/>
</dbReference>
<keyword evidence="2 3" id="KW-0186">Copper</keyword>
<proteinExistence type="inferred from homology"/>
<evidence type="ECO:0000256" key="1">
    <source>
        <dbReference type="ARBA" id="ARBA00010996"/>
    </source>
</evidence>
<dbReference type="CDD" id="cd02968">
    <property type="entry name" value="SCO"/>
    <property type="match status" value="1"/>
</dbReference>
<gene>
    <name evidence="6" type="ORF">B5E41_08150</name>
</gene>
<dbReference type="AlphaFoldDB" id="A0A246DZT3"/>
<dbReference type="InterPro" id="IPR013766">
    <property type="entry name" value="Thioredoxin_domain"/>
</dbReference>
<keyword evidence="4" id="KW-1015">Disulfide bond</keyword>
<accession>A0A246DZT3</accession>
<dbReference type="Gene3D" id="3.40.30.10">
    <property type="entry name" value="Glutaredoxin"/>
    <property type="match status" value="1"/>
</dbReference>
<dbReference type="Pfam" id="PF02630">
    <property type="entry name" value="SCO1-SenC"/>
    <property type="match status" value="1"/>
</dbReference>
<name>A0A246DZT3_9HYPH</name>
<reference evidence="6 7" key="1">
    <citation type="submission" date="2017-03" db="EMBL/GenBank/DDBJ databases">
        <title>Genome of strain Rhizobium sp. CNPSo 668.</title>
        <authorList>
            <person name="Ribeiro R."/>
        </authorList>
    </citation>
    <scope>NUCLEOTIDE SEQUENCE [LARGE SCALE GENOMIC DNA]</scope>
    <source>
        <strain evidence="6 7">CNPSo 668</strain>
    </source>
</reference>
<feature type="binding site" evidence="3">
    <location>
        <position position="71"/>
    </location>
    <ligand>
        <name>Cu cation</name>
        <dbReference type="ChEBI" id="CHEBI:23378"/>
    </ligand>
</feature>
<dbReference type="EMBL" id="MXPU01000004">
    <property type="protein sequence ID" value="OWO95787.1"/>
    <property type="molecule type" value="Genomic_DNA"/>
</dbReference>
<comment type="caution">
    <text evidence="6">The sequence shown here is derived from an EMBL/GenBank/DDBJ whole genome shotgun (WGS) entry which is preliminary data.</text>
</comment>
<dbReference type="PROSITE" id="PS51352">
    <property type="entry name" value="THIOREDOXIN_2"/>
    <property type="match status" value="1"/>
</dbReference>
<dbReference type="InterPro" id="IPR003782">
    <property type="entry name" value="SCO1/SenC"/>
</dbReference>
<evidence type="ECO:0000256" key="2">
    <source>
        <dbReference type="ARBA" id="ARBA00023008"/>
    </source>
</evidence>
<dbReference type="InterPro" id="IPR036249">
    <property type="entry name" value="Thioredoxin-like_sf"/>
</dbReference>
<keyword evidence="3" id="KW-0479">Metal-binding</keyword>
<feature type="disulfide bond" description="Redox-active" evidence="4">
    <location>
        <begin position="71"/>
        <end position="75"/>
    </location>
</feature>
<feature type="domain" description="Thioredoxin" evidence="5">
    <location>
        <begin position="33"/>
        <end position="194"/>
    </location>
</feature>
<evidence type="ECO:0000259" key="5">
    <source>
        <dbReference type="PROSITE" id="PS51352"/>
    </source>
</evidence>
<evidence type="ECO:0000313" key="6">
    <source>
        <dbReference type="EMBL" id="OWO95787.1"/>
    </source>
</evidence>
<evidence type="ECO:0000313" key="7">
    <source>
        <dbReference type="Proteomes" id="UP000197269"/>
    </source>
</evidence>
<dbReference type="Proteomes" id="UP000197269">
    <property type="component" value="Unassembled WGS sequence"/>
</dbReference>
<evidence type="ECO:0000256" key="4">
    <source>
        <dbReference type="PIRSR" id="PIRSR603782-2"/>
    </source>
</evidence>